<evidence type="ECO:0000256" key="1">
    <source>
        <dbReference type="SAM" id="MobiDB-lite"/>
    </source>
</evidence>
<dbReference type="Proteomes" id="UP001168338">
    <property type="component" value="Unassembled WGS sequence"/>
</dbReference>
<comment type="caution">
    <text evidence="2">The sequence shown here is derived from an EMBL/GenBank/DDBJ whole genome shotgun (WGS) entry which is preliminary data.</text>
</comment>
<organism evidence="2 3">
    <name type="scientific">Methanoculleus frigidifontis</name>
    <dbReference type="NCBI Taxonomy" id="2584085"/>
    <lineage>
        <taxon>Archaea</taxon>
        <taxon>Methanobacteriati</taxon>
        <taxon>Methanobacteriota</taxon>
        <taxon>Stenosarchaea group</taxon>
        <taxon>Methanomicrobia</taxon>
        <taxon>Methanomicrobiales</taxon>
        <taxon>Methanomicrobiaceae</taxon>
        <taxon>Methanoculleus</taxon>
    </lineage>
</organism>
<evidence type="ECO:0000313" key="2">
    <source>
        <dbReference type="EMBL" id="MDN7026112.1"/>
    </source>
</evidence>
<keyword evidence="3" id="KW-1185">Reference proteome</keyword>
<dbReference type="EMBL" id="VCYH01000015">
    <property type="protein sequence ID" value="MDN7026112.1"/>
    <property type="molecule type" value="Genomic_DNA"/>
</dbReference>
<evidence type="ECO:0000313" key="3">
    <source>
        <dbReference type="Proteomes" id="UP001168338"/>
    </source>
</evidence>
<gene>
    <name evidence="2" type="ORF">FGU65_14695</name>
</gene>
<protein>
    <submittedName>
        <fullName evidence="2">Uncharacterized protein</fullName>
    </submittedName>
</protein>
<reference evidence="2" key="1">
    <citation type="submission" date="2019-05" db="EMBL/GenBank/DDBJ databases">
        <title>Methanoculleus sp. FWC-SCC1, a methanogenic archaeon isolated from deep marine cold seep.</title>
        <authorList>
            <person name="Chen Y.-W."/>
            <person name="Chen S.-C."/>
            <person name="Teng N.-H."/>
            <person name="Lai M.-C."/>
        </authorList>
    </citation>
    <scope>NUCLEOTIDE SEQUENCE</scope>
    <source>
        <strain evidence="2">FWC-SCC1</strain>
    </source>
</reference>
<accession>A0ABT8MDU5</accession>
<feature type="region of interest" description="Disordered" evidence="1">
    <location>
        <begin position="81"/>
        <end position="105"/>
    </location>
</feature>
<name>A0ABT8MDU5_9EURY</name>
<proteinExistence type="predicted"/>
<sequence>MAEQIYREVNDVDDIAAINETIRQEIRSAGSRDRVTELKRRSRYLVVLLAPDNPTGLAEKFREMGSLDEAQRRAWEEYEKTTEVANSNRHGGDAYSVGEKPDYVG</sequence>
<dbReference type="RefSeq" id="WP_301665317.1">
    <property type="nucleotide sequence ID" value="NZ_VCYH01000015.1"/>
</dbReference>